<dbReference type="InterPro" id="IPR001202">
    <property type="entry name" value="WW_dom"/>
</dbReference>
<protein>
    <submittedName>
        <fullName evidence="3">Transcriptional protein SWT1</fullName>
    </submittedName>
</protein>
<dbReference type="InterPro" id="IPR036020">
    <property type="entry name" value="WW_dom_sf"/>
</dbReference>
<feature type="compositionally biased region" description="Polar residues" evidence="1">
    <location>
        <begin position="208"/>
        <end position="225"/>
    </location>
</feature>
<accession>A0AAV4NLB8</accession>
<feature type="region of interest" description="Disordered" evidence="1">
    <location>
        <begin position="256"/>
        <end position="296"/>
    </location>
</feature>
<organism evidence="3 4">
    <name type="scientific">Caerostris darwini</name>
    <dbReference type="NCBI Taxonomy" id="1538125"/>
    <lineage>
        <taxon>Eukaryota</taxon>
        <taxon>Metazoa</taxon>
        <taxon>Ecdysozoa</taxon>
        <taxon>Arthropoda</taxon>
        <taxon>Chelicerata</taxon>
        <taxon>Arachnida</taxon>
        <taxon>Araneae</taxon>
        <taxon>Araneomorphae</taxon>
        <taxon>Entelegynae</taxon>
        <taxon>Araneoidea</taxon>
        <taxon>Araneidae</taxon>
        <taxon>Caerostris</taxon>
    </lineage>
</organism>
<dbReference type="InterPro" id="IPR029060">
    <property type="entry name" value="PIN-like_dom_sf"/>
</dbReference>
<proteinExistence type="predicted"/>
<dbReference type="PROSITE" id="PS50020">
    <property type="entry name" value="WW_DOMAIN_2"/>
    <property type="match status" value="1"/>
</dbReference>
<evidence type="ECO:0000313" key="4">
    <source>
        <dbReference type="Proteomes" id="UP001054837"/>
    </source>
</evidence>
<reference evidence="3 4" key="1">
    <citation type="submission" date="2021-06" db="EMBL/GenBank/DDBJ databases">
        <title>Caerostris darwini draft genome.</title>
        <authorList>
            <person name="Kono N."/>
            <person name="Arakawa K."/>
        </authorList>
    </citation>
    <scope>NUCLEOTIDE SEQUENCE [LARGE SCALE GENOMIC DNA]</scope>
</reference>
<dbReference type="Pfam" id="PF13638">
    <property type="entry name" value="PIN_4"/>
    <property type="match status" value="1"/>
</dbReference>
<dbReference type="EMBL" id="BPLQ01001732">
    <property type="protein sequence ID" value="GIX84633.1"/>
    <property type="molecule type" value="Genomic_DNA"/>
</dbReference>
<dbReference type="PANTHER" id="PTHR16161:SF0">
    <property type="entry name" value="TRANSCRIPTIONAL PROTEIN SWT1"/>
    <property type="match status" value="1"/>
</dbReference>
<dbReference type="Proteomes" id="UP001054837">
    <property type="component" value="Unassembled WGS sequence"/>
</dbReference>
<dbReference type="CDD" id="cd00201">
    <property type="entry name" value="WW"/>
    <property type="match status" value="1"/>
</dbReference>
<dbReference type="AlphaFoldDB" id="A0AAV4NLB8"/>
<feature type="compositionally biased region" description="Acidic residues" evidence="1">
    <location>
        <begin position="108"/>
        <end position="118"/>
    </location>
</feature>
<gene>
    <name evidence="3" type="primary">SWT1</name>
    <name evidence="3" type="ORF">CDAR_552151</name>
</gene>
<name>A0AAV4NLB8_9ARAC</name>
<dbReference type="SMART" id="SM00670">
    <property type="entry name" value="PINc"/>
    <property type="match status" value="1"/>
</dbReference>
<dbReference type="InterPro" id="IPR052626">
    <property type="entry name" value="SWT1_Regulator"/>
</dbReference>
<feature type="compositionally biased region" description="Polar residues" evidence="1">
    <location>
        <begin position="256"/>
        <end position="268"/>
    </location>
</feature>
<sequence length="973" mass="110576">MEKTTEELSQSDGWIIKSSKRHPDRVYYFNINSGVSTWDKPVPVSSKERIQTQKHTNVWNKQVTDIYDEIKSPNILSTEISSDEEDIENNKVNESDVNRKSQKRNLESEESSENEDETLTNCNSLTVIETSVITEKKICTAQNRENTSILPSKNKSPKLQTASANSKVNLSLTDSTSTPTANSKVNPSLTNSKAANSKASPPLKKNAMNANSKIPSVTKSPKTTCASNLKSSSSVTNTSITNSSTILSATKSAKNISATNKSSTNINTPGRKKVSFQLPKQATPIHSKSLNTSKKGCISTESKIVAAVERSKAKKERRKNSRNLKKSASLSSSETKVVRIQQNASPLTQERKTDTVSDTAIKIIDTASKDASEDAVKNQSENSDALVEMISVLPTPPSDSIVESDDECIMDYEDFSEEKTEDIPSFTETSFSQSNDEDIEMLDISRDSALSTIPSYEDSLLKNYFIVLDTNVLLRKLDYIYELKNTPVNGCGPPHFLIPWVVLQELDSLKKNKNGRQKEIASEGGQKGDFGKAVRLAISFLNSMLKSNNPRFHTQHPYEAEDFRKDFRRNNDDKILQCCLWLVGKGIPQEKIILYTFDKNLYNKAIACNIICCDGDLLKEKLIPDLIIKDYSYTDTVKSIKSSFASDHDKAVKYSNQKSQEVKFKQTYKEIEMKIHTLMLDVREMLRNILDPLFEKEMDEAYGDAWHFFPIQRHILKGILQGIVKYWRTVFALIFDKEDKSIFEFLLEKAKNPDGFTGKQEECLALLSNIEDFLFIIKRKYPQVTISLDLNQTKKAVEEEFLKLDDCEKSLLAIECELQESEVYCVLEVLNYNWNAINYLCGCCLDFCGISHDIVYAVEGEMPPQSVFKRVIPDLQRSLFIMKNLMKRIIDNFKTSRCDKHLFKEFYKALIGLLPSLDIEFENPILNNFTPVILERFCRLPEHRSRFEDGYKQLLYFHEKLGKAVYYVLNNMY</sequence>
<feature type="region of interest" description="Disordered" evidence="1">
    <location>
        <begin position="81"/>
        <end position="119"/>
    </location>
</feature>
<evidence type="ECO:0000259" key="2">
    <source>
        <dbReference type="PROSITE" id="PS50020"/>
    </source>
</evidence>
<feature type="compositionally biased region" description="Polar residues" evidence="1">
    <location>
        <begin position="326"/>
        <end position="348"/>
    </location>
</feature>
<feature type="compositionally biased region" description="Low complexity" evidence="1">
    <location>
        <begin position="226"/>
        <end position="238"/>
    </location>
</feature>
<dbReference type="CDD" id="cd18727">
    <property type="entry name" value="PIN_Swt1-like"/>
    <property type="match status" value="1"/>
</dbReference>
<keyword evidence="4" id="KW-1185">Reference proteome</keyword>
<feature type="region of interest" description="Disordered" evidence="1">
    <location>
        <begin position="148"/>
        <end position="238"/>
    </location>
</feature>
<dbReference type="Gene3D" id="3.40.50.1010">
    <property type="entry name" value="5'-nuclease"/>
    <property type="match status" value="1"/>
</dbReference>
<dbReference type="InterPro" id="IPR002716">
    <property type="entry name" value="PIN_dom"/>
</dbReference>
<dbReference type="SUPFAM" id="SSF88723">
    <property type="entry name" value="PIN domain-like"/>
    <property type="match status" value="1"/>
</dbReference>
<feature type="compositionally biased region" description="Basic and acidic residues" evidence="1">
    <location>
        <begin position="88"/>
        <end position="107"/>
    </location>
</feature>
<evidence type="ECO:0000313" key="3">
    <source>
        <dbReference type="EMBL" id="GIX84633.1"/>
    </source>
</evidence>
<dbReference type="GO" id="GO:0005634">
    <property type="term" value="C:nucleus"/>
    <property type="evidence" value="ECO:0007669"/>
    <property type="project" value="TreeGrafter"/>
</dbReference>
<feature type="compositionally biased region" description="Polar residues" evidence="1">
    <location>
        <begin position="148"/>
        <end position="199"/>
    </location>
</feature>
<feature type="compositionally biased region" description="Polar residues" evidence="1">
    <location>
        <begin position="278"/>
        <end position="296"/>
    </location>
</feature>
<dbReference type="PANTHER" id="PTHR16161">
    <property type="entry name" value="TRANSCRIPTIONAL PROTEIN SWT1"/>
    <property type="match status" value="1"/>
</dbReference>
<feature type="domain" description="WW" evidence="2">
    <location>
        <begin position="8"/>
        <end position="43"/>
    </location>
</feature>
<dbReference type="SUPFAM" id="SSF51045">
    <property type="entry name" value="WW domain"/>
    <property type="match status" value="1"/>
</dbReference>
<comment type="caution">
    <text evidence="3">The sequence shown here is derived from an EMBL/GenBank/DDBJ whole genome shotgun (WGS) entry which is preliminary data.</text>
</comment>
<evidence type="ECO:0000256" key="1">
    <source>
        <dbReference type="SAM" id="MobiDB-lite"/>
    </source>
</evidence>
<feature type="region of interest" description="Disordered" evidence="1">
    <location>
        <begin position="309"/>
        <end position="353"/>
    </location>
</feature>
<feature type="compositionally biased region" description="Basic residues" evidence="1">
    <location>
        <begin position="312"/>
        <end position="325"/>
    </location>
</feature>